<proteinExistence type="predicted"/>
<evidence type="ECO:0000313" key="2">
    <source>
        <dbReference type="Proteomes" id="UP000549457"/>
    </source>
</evidence>
<name>A0A840SQN0_9RHOB</name>
<organism evidence="1 2">
    <name type="scientific">Amaricoccus macauensis</name>
    <dbReference type="NCBI Taxonomy" id="57001"/>
    <lineage>
        <taxon>Bacteria</taxon>
        <taxon>Pseudomonadati</taxon>
        <taxon>Pseudomonadota</taxon>
        <taxon>Alphaproteobacteria</taxon>
        <taxon>Rhodobacterales</taxon>
        <taxon>Paracoccaceae</taxon>
        <taxon>Amaricoccus</taxon>
    </lineage>
</organism>
<keyword evidence="2" id="KW-1185">Reference proteome</keyword>
<dbReference type="Proteomes" id="UP000549457">
    <property type="component" value="Unassembled WGS sequence"/>
</dbReference>
<gene>
    <name evidence="1" type="ORF">HNP73_004336</name>
</gene>
<protein>
    <recommendedName>
        <fullName evidence="3">RiboL-PSP-HEPN domain-containing protein</fullName>
    </recommendedName>
</protein>
<dbReference type="AlphaFoldDB" id="A0A840SQN0"/>
<evidence type="ECO:0000313" key="1">
    <source>
        <dbReference type="EMBL" id="MBB5224367.1"/>
    </source>
</evidence>
<evidence type="ECO:0008006" key="3">
    <source>
        <dbReference type="Google" id="ProtNLM"/>
    </source>
</evidence>
<dbReference type="EMBL" id="JACHFM010000006">
    <property type="protein sequence ID" value="MBB5224367.1"/>
    <property type="molecule type" value="Genomic_DNA"/>
</dbReference>
<accession>A0A840SQN0</accession>
<comment type="caution">
    <text evidence="1">The sequence shown here is derived from an EMBL/GenBank/DDBJ whole genome shotgun (WGS) entry which is preliminary data.</text>
</comment>
<sequence length="232" mass="25740">MPSGRPAKVDHVRDAFLSEIAAATSLVSAMQALPTKVRPSNNPGIHPKYVGQVVELAFMGVVASWEEFIERSLVRFLTGARTNNGYRPTLKAGKADTIQHAYELLSLDPDYKPDRSYLKVSDPKWVRKVADFYFSAHSFSALQNASDLVKHANAIRNRVAHDSTKCKADFKATAIHFLQPANGQLKQGYGAAALLQAPVQRHFGQQAIQQNKTHFIAYCDFFRDMASKIVPP</sequence>
<dbReference type="RefSeq" id="WP_184154919.1">
    <property type="nucleotide sequence ID" value="NZ_JACHFM010000006.1"/>
</dbReference>
<reference evidence="1 2" key="1">
    <citation type="submission" date="2020-08" db="EMBL/GenBank/DDBJ databases">
        <title>Genomic Encyclopedia of Type Strains, Phase IV (KMG-IV): sequencing the most valuable type-strain genomes for metagenomic binning, comparative biology and taxonomic classification.</title>
        <authorList>
            <person name="Goeker M."/>
        </authorList>
    </citation>
    <scope>NUCLEOTIDE SEQUENCE [LARGE SCALE GENOMIC DNA]</scope>
    <source>
        <strain evidence="1 2">DSM 101730</strain>
    </source>
</reference>